<accession>A0ABW5LQM8</accession>
<gene>
    <name evidence="1" type="ORF">ACFSRZ_01905</name>
</gene>
<sequence length="204" mass="23369">MQRALTPKNLFDKKFTSFDFKGIWEQIFGKPSTSGIWLLYGKEKNGKTWAALLIASYLSTFSKVLYISAEEGTDKEFVESCRRAKIDPKNNNIHFIEYEPIEDLYIRLKKRKAPKIVVLDNLTIYNEELKASGMKRLMQDFENILFICVAHEERNKPYTAAAKMASKLAKVIMRVQGLMVIVSGRVPGGNLKIDQEKAVLYHGQ</sequence>
<dbReference type="Proteomes" id="UP001597508">
    <property type="component" value="Unassembled WGS sequence"/>
</dbReference>
<dbReference type="InterPro" id="IPR027417">
    <property type="entry name" value="P-loop_NTPase"/>
</dbReference>
<dbReference type="RefSeq" id="WP_379664827.1">
    <property type="nucleotide sequence ID" value="NZ_JBHULH010000001.1"/>
</dbReference>
<name>A0ABW5LQM8_9FLAO</name>
<proteinExistence type="predicted"/>
<dbReference type="SUPFAM" id="SSF52540">
    <property type="entry name" value="P-loop containing nucleoside triphosphate hydrolases"/>
    <property type="match status" value="1"/>
</dbReference>
<organism evidence="1 2">
    <name type="scientific">Pseudotenacibaculum haliotis</name>
    <dbReference type="NCBI Taxonomy" id="1862138"/>
    <lineage>
        <taxon>Bacteria</taxon>
        <taxon>Pseudomonadati</taxon>
        <taxon>Bacteroidota</taxon>
        <taxon>Flavobacteriia</taxon>
        <taxon>Flavobacteriales</taxon>
        <taxon>Flavobacteriaceae</taxon>
        <taxon>Pseudotenacibaculum</taxon>
    </lineage>
</organism>
<protein>
    <recommendedName>
        <fullName evidence="3">AAA+ ATPase domain-containing protein</fullName>
    </recommendedName>
</protein>
<reference evidence="2" key="1">
    <citation type="journal article" date="2019" name="Int. J. Syst. Evol. Microbiol.">
        <title>The Global Catalogue of Microorganisms (GCM) 10K type strain sequencing project: providing services to taxonomists for standard genome sequencing and annotation.</title>
        <authorList>
            <consortium name="The Broad Institute Genomics Platform"/>
            <consortium name="The Broad Institute Genome Sequencing Center for Infectious Disease"/>
            <person name="Wu L."/>
            <person name="Ma J."/>
        </authorList>
    </citation>
    <scope>NUCLEOTIDE SEQUENCE [LARGE SCALE GENOMIC DNA]</scope>
    <source>
        <strain evidence="2">KCTC 52127</strain>
    </source>
</reference>
<dbReference type="EMBL" id="JBHULH010000001">
    <property type="protein sequence ID" value="MFD2566106.1"/>
    <property type="molecule type" value="Genomic_DNA"/>
</dbReference>
<comment type="caution">
    <text evidence="1">The sequence shown here is derived from an EMBL/GenBank/DDBJ whole genome shotgun (WGS) entry which is preliminary data.</text>
</comment>
<evidence type="ECO:0008006" key="3">
    <source>
        <dbReference type="Google" id="ProtNLM"/>
    </source>
</evidence>
<evidence type="ECO:0000313" key="1">
    <source>
        <dbReference type="EMBL" id="MFD2566106.1"/>
    </source>
</evidence>
<keyword evidence="2" id="KW-1185">Reference proteome</keyword>
<evidence type="ECO:0000313" key="2">
    <source>
        <dbReference type="Proteomes" id="UP001597508"/>
    </source>
</evidence>
<dbReference type="Gene3D" id="3.40.50.300">
    <property type="entry name" value="P-loop containing nucleotide triphosphate hydrolases"/>
    <property type="match status" value="1"/>
</dbReference>